<keyword evidence="3" id="KW-1185">Reference proteome</keyword>
<feature type="chain" id="PRO_5042890214" evidence="1">
    <location>
        <begin position="20"/>
        <end position="986"/>
    </location>
</feature>
<dbReference type="EMBL" id="JAHESC010000001">
    <property type="protein sequence ID" value="MBT1685112.1"/>
    <property type="molecule type" value="Genomic_DNA"/>
</dbReference>
<feature type="signal peptide" evidence="1">
    <location>
        <begin position="1"/>
        <end position="19"/>
    </location>
</feature>
<proteinExistence type="predicted"/>
<name>A0AAP2D4Q6_9BACT</name>
<dbReference type="PANTHER" id="PTHR36842">
    <property type="entry name" value="PROTEIN TOLB HOMOLOG"/>
    <property type="match status" value="1"/>
</dbReference>
<reference evidence="2 3" key="1">
    <citation type="submission" date="2021-05" db="EMBL/GenBank/DDBJ databases">
        <title>A Polyphasic approach of four new species of the genus Ohtaekwangia: Ohtaekwangia histidinii sp. nov., Ohtaekwangia cretensis sp. nov., Ohtaekwangia indiensis sp. nov., Ohtaekwangia reichenbachii sp. nov. from diverse environment.</title>
        <authorList>
            <person name="Octaviana S."/>
        </authorList>
    </citation>
    <scope>NUCLEOTIDE SEQUENCE [LARGE SCALE GENOMIC DNA]</scope>
    <source>
        <strain evidence="2 3">PWU37</strain>
    </source>
</reference>
<protein>
    <submittedName>
        <fullName evidence="2">Uncharacterized protein</fullName>
    </submittedName>
</protein>
<comment type="caution">
    <text evidence="2">The sequence shown here is derived from an EMBL/GenBank/DDBJ whole genome shotgun (WGS) entry which is preliminary data.</text>
</comment>
<evidence type="ECO:0000313" key="2">
    <source>
        <dbReference type="EMBL" id="MBT1685112.1"/>
    </source>
</evidence>
<keyword evidence="1" id="KW-0732">Signal</keyword>
<organism evidence="2 3">
    <name type="scientific">Dawidia soli</name>
    <dbReference type="NCBI Taxonomy" id="2782352"/>
    <lineage>
        <taxon>Bacteria</taxon>
        <taxon>Pseudomonadati</taxon>
        <taxon>Bacteroidota</taxon>
        <taxon>Cytophagia</taxon>
        <taxon>Cytophagales</taxon>
        <taxon>Chryseotaleaceae</taxon>
        <taxon>Dawidia</taxon>
    </lineage>
</organism>
<dbReference type="PANTHER" id="PTHR36842:SF1">
    <property type="entry name" value="PROTEIN TOLB"/>
    <property type="match status" value="1"/>
</dbReference>
<evidence type="ECO:0000256" key="1">
    <source>
        <dbReference type="SAM" id="SignalP"/>
    </source>
</evidence>
<evidence type="ECO:0000313" key="3">
    <source>
        <dbReference type="Proteomes" id="UP001319180"/>
    </source>
</evidence>
<dbReference type="InterPro" id="IPR011042">
    <property type="entry name" value="6-blade_b-propeller_TolB-like"/>
</dbReference>
<sequence>MKKLLPFFVAWYCCGGVYAQAVLENNPTGLRWYQVNTPHFRVLFPEGFDAQGIRVANTLEHIHAPEARSLGSRPRKISVVLQNQSSVSNGFVSQIPRRSEFYTMPPQDYNFVGTNDWLDLLASHEYRHIVQYQHATRGFNRLFFYLFGYPTLAAMAQVSAPQWFWEGDAVATETAFTPSGRGKIPNFNLLFRTNLQEGRTFNYHKQYLRSFKHNIPNHYVLGYNMISYLRRKTNDPEIWGKITARSWSVPFIPFAFSNAIKNKTGLYVTDLFREMADTYRQEWEAEVASLTPTAFELVNDRPPRTYVDYAYPQPQEDGSVLVMKSGNSHIAQFVKVKDCEEEKVFTPGFINDAGMLSTAYDAVVWAEYGYDPRWRARSYSQIKVYDRKTHQRRVIGNKHERYGVAALSPKGDRVATIRSANDYQVSIVILELFTGKPLHEFPNPENHFYAMPRWSADGQSLYVVKTTRAGKTLCRIDAETGVAEDLLPIRQENLGHPVPIGHYLLFNSPVSGIDNIYALDLRDGKRYQVTSSRYGAYNPAISHDSVTLYYNEQSRDGLDVVKTPFTPAAWKPFEEKQTKQVYQVLVDQEGHPGLLDSVPATALAVKRYSRWKGIINPYAWGLNVTNDLTRIQAGVASQDILSTTSVSAGYAYDINERTGFWQAGVSYQGLYPIIDLSIQRGDRNDDERAFGNDIEFEWTETTAEGGLTLPLLLTRSRYIQQLSLSGAVGITKVSSFENTISRRGEVLYKGPDRGVPAFDTLLYVYKDQLNNGDLLYNHFTLSYNRLLKTSYRDFLYRWGQTFAAELYNTPGSGDFEGRLWAVRGALYFPGIGRHHYLYARAAYQESLEGTDAQLYTFRNRIAKPRGYSYPNNETFTTLSVNYAFPLWYPDIALGPILNIQRVKLNLFYDYGQGTGKEYYYNTDSGRIYRSLTDATYQSVGVETTFDFNLMRFLPRFELGFRTTYRKANIYNTSGTVLEFIVGAIAF</sequence>
<accession>A0AAP2D4Q6</accession>
<gene>
    <name evidence="2" type="ORF">KK078_01015</name>
</gene>
<dbReference type="Gene3D" id="2.120.10.30">
    <property type="entry name" value="TolB, C-terminal domain"/>
    <property type="match status" value="1"/>
</dbReference>
<dbReference type="SUPFAM" id="SSF82171">
    <property type="entry name" value="DPP6 N-terminal domain-like"/>
    <property type="match status" value="1"/>
</dbReference>
<dbReference type="RefSeq" id="WP_254088363.1">
    <property type="nucleotide sequence ID" value="NZ_JAHESC010000001.1"/>
</dbReference>
<dbReference type="Proteomes" id="UP001319180">
    <property type="component" value="Unassembled WGS sequence"/>
</dbReference>
<dbReference type="AlphaFoldDB" id="A0AAP2D4Q6"/>